<dbReference type="SUPFAM" id="SSF56436">
    <property type="entry name" value="C-type lectin-like"/>
    <property type="match status" value="1"/>
</dbReference>
<reference evidence="3" key="1">
    <citation type="submission" date="2025-08" db="UniProtKB">
        <authorList>
            <consortium name="RefSeq"/>
        </authorList>
    </citation>
    <scope>IDENTIFICATION</scope>
    <source>
        <tissue evidence="3">Whole organism</tissue>
    </source>
</reference>
<dbReference type="AlphaFoldDB" id="A0A8B7N795"/>
<organism evidence="2 3">
    <name type="scientific">Hyalella azteca</name>
    <name type="common">Amphipod</name>
    <dbReference type="NCBI Taxonomy" id="294128"/>
    <lineage>
        <taxon>Eukaryota</taxon>
        <taxon>Metazoa</taxon>
        <taxon>Ecdysozoa</taxon>
        <taxon>Arthropoda</taxon>
        <taxon>Crustacea</taxon>
        <taxon>Multicrustacea</taxon>
        <taxon>Malacostraca</taxon>
        <taxon>Eumalacostraca</taxon>
        <taxon>Peracarida</taxon>
        <taxon>Amphipoda</taxon>
        <taxon>Senticaudata</taxon>
        <taxon>Talitrida</taxon>
        <taxon>Talitroidea</taxon>
        <taxon>Hyalellidae</taxon>
        <taxon>Hyalella</taxon>
    </lineage>
</organism>
<dbReference type="GeneID" id="108667267"/>
<feature type="domain" description="C-type lectin" evidence="1">
    <location>
        <begin position="135"/>
        <end position="251"/>
    </location>
</feature>
<proteinExistence type="predicted"/>
<accession>A0A8B7N795</accession>
<dbReference type="InterPro" id="IPR016186">
    <property type="entry name" value="C-type_lectin-like/link_sf"/>
</dbReference>
<evidence type="ECO:0000313" key="2">
    <source>
        <dbReference type="Proteomes" id="UP000694843"/>
    </source>
</evidence>
<dbReference type="InterPro" id="IPR001304">
    <property type="entry name" value="C-type_lectin-like"/>
</dbReference>
<evidence type="ECO:0000259" key="1">
    <source>
        <dbReference type="PROSITE" id="PS50041"/>
    </source>
</evidence>
<gene>
    <name evidence="3" type="primary">LOC108667267</name>
</gene>
<dbReference type="OrthoDB" id="6390619at2759"/>
<name>A0A8B7N795_HYAAZ</name>
<dbReference type="CDD" id="cd00037">
    <property type="entry name" value="CLECT"/>
    <property type="match status" value="1"/>
</dbReference>
<keyword evidence="2" id="KW-1185">Reference proteome</keyword>
<sequence>MQLDVLCKIAVCVTTTIFSDVIHGLISPKLFRHVIMNITAVQDAGSVVEQHTGIGSIMCAAIARINYTTFCAAHNGDCLIVNETFPAYYDDGTPDNGYDCHTSKAPLIDYAAAMANCGPGFCCPLPFVEFGSLGCVYLNPERLVWKDAVKMCKEFWPTSHIYMGNTSADIRTFIQSKGVGGVWIGAHWVSANNRWEFLNGARVVGNWDWFEPGIMNIWIGGPPGPWECALQRSGSGWCDMPCGAEVESLCIIEP</sequence>
<dbReference type="KEGG" id="hazt:108667267"/>
<dbReference type="Gene3D" id="3.10.100.10">
    <property type="entry name" value="Mannose-Binding Protein A, subunit A"/>
    <property type="match status" value="1"/>
</dbReference>
<dbReference type="PROSITE" id="PS50041">
    <property type="entry name" value="C_TYPE_LECTIN_2"/>
    <property type="match status" value="1"/>
</dbReference>
<dbReference type="RefSeq" id="XP_018009762.1">
    <property type="nucleotide sequence ID" value="XM_018154273.2"/>
</dbReference>
<dbReference type="InterPro" id="IPR016187">
    <property type="entry name" value="CTDL_fold"/>
</dbReference>
<evidence type="ECO:0000313" key="3">
    <source>
        <dbReference type="RefSeq" id="XP_018009762.1"/>
    </source>
</evidence>
<protein>
    <submittedName>
        <fullName evidence="3">Uncharacterized protein LOC108667267</fullName>
    </submittedName>
</protein>
<dbReference type="Proteomes" id="UP000694843">
    <property type="component" value="Unplaced"/>
</dbReference>